<dbReference type="InterPro" id="IPR044792">
    <property type="entry name" value="TAR1"/>
</dbReference>
<name>A0A2G3A4A9_CAPAN</name>
<accession>A0A2G3A4A9</accession>
<dbReference type="Gramene" id="PHT89030">
    <property type="protein sequence ID" value="PHT89030"/>
    <property type="gene ID" value="T459_04143"/>
</dbReference>
<proteinExistence type="predicted"/>
<reference evidence="1 2" key="1">
    <citation type="journal article" date="2014" name="Nat. Genet.">
        <title>Genome sequence of the hot pepper provides insights into the evolution of pungency in Capsicum species.</title>
        <authorList>
            <person name="Kim S."/>
            <person name="Park M."/>
            <person name="Yeom S.I."/>
            <person name="Kim Y.M."/>
            <person name="Lee J.M."/>
            <person name="Lee H.A."/>
            <person name="Seo E."/>
            <person name="Choi J."/>
            <person name="Cheong K."/>
            <person name="Kim K.T."/>
            <person name="Jung K."/>
            <person name="Lee G.W."/>
            <person name="Oh S.K."/>
            <person name="Bae C."/>
            <person name="Kim S.B."/>
            <person name="Lee H.Y."/>
            <person name="Kim S.Y."/>
            <person name="Kim M.S."/>
            <person name="Kang B.C."/>
            <person name="Jo Y.D."/>
            <person name="Yang H.B."/>
            <person name="Jeong H.J."/>
            <person name="Kang W.H."/>
            <person name="Kwon J.K."/>
            <person name="Shin C."/>
            <person name="Lim J.Y."/>
            <person name="Park J.H."/>
            <person name="Huh J.H."/>
            <person name="Kim J.S."/>
            <person name="Kim B.D."/>
            <person name="Cohen O."/>
            <person name="Paran I."/>
            <person name="Suh M.C."/>
            <person name="Lee S.B."/>
            <person name="Kim Y.K."/>
            <person name="Shin Y."/>
            <person name="Noh S.J."/>
            <person name="Park J."/>
            <person name="Seo Y.S."/>
            <person name="Kwon S.Y."/>
            <person name="Kim H.A."/>
            <person name="Park J.M."/>
            <person name="Kim H.J."/>
            <person name="Choi S.B."/>
            <person name="Bosland P.W."/>
            <person name="Reeves G."/>
            <person name="Jo S.H."/>
            <person name="Lee B.W."/>
            <person name="Cho H.T."/>
            <person name="Choi H.S."/>
            <person name="Lee M.S."/>
            <person name="Yu Y."/>
            <person name="Do Choi Y."/>
            <person name="Park B.S."/>
            <person name="van Deynze A."/>
            <person name="Ashrafi H."/>
            <person name="Hill T."/>
            <person name="Kim W.T."/>
            <person name="Pai H.S."/>
            <person name="Ahn H.K."/>
            <person name="Yeam I."/>
            <person name="Giovannoni J.J."/>
            <person name="Rose J.K."/>
            <person name="Sorensen I."/>
            <person name="Lee S.J."/>
            <person name="Kim R.W."/>
            <person name="Choi I.Y."/>
            <person name="Choi B.S."/>
            <person name="Lim J.S."/>
            <person name="Lee Y.H."/>
            <person name="Choi D."/>
        </authorList>
    </citation>
    <scope>NUCLEOTIDE SEQUENCE [LARGE SCALE GENOMIC DNA]</scope>
    <source>
        <strain evidence="2">cv. CM334</strain>
    </source>
</reference>
<sequence>MPSPCPWCHGALMRSRQVHECASTNYIVPNLGCMVTMVHGALVSWCAVPWCLGTMVRVAWFQLAWCLGAQPSELILFPKLRIYFADFPSLYYSVARGCSPWRPDAVMSMLTLEPFSEDQGRPASGAHKCQSRQRHALPATIEEMEFHERIKSPNFGPLHQSTLVHPPIRSADCLIIVPHSIGTPRQPLSASLLTISSTLCLSFKSPFHLSLVGPGTTGLSPSLAPSSSGLGLGPPLMMLLKTIIQMMDLLNSKSRDIPVRFSVDHGSRVPNPDDEDLGDDKLLNLRRAEDLAASVKRNVNRDRHARMSPERRTV</sequence>
<dbReference type="PANTHER" id="PTHR47188">
    <property type="entry name" value="PROTEIN TAR1"/>
    <property type="match status" value="1"/>
</dbReference>
<reference evidence="1 2" key="2">
    <citation type="journal article" date="2017" name="Genome Biol.">
        <title>New reference genome sequences of hot pepper reveal the massive evolution of plant disease-resistance genes by retroduplication.</title>
        <authorList>
            <person name="Kim S."/>
            <person name="Park J."/>
            <person name="Yeom S.I."/>
            <person name="Kim Y.M."/>
            <person name="Seo E."/>
            <person name="Kim K.T."/>
            <person name="Kim M.S."/>
            <person name="Lee J.M."/>
            <person name="Cheong K."/>
            <person name="Shin H.S."/>
            <person name="Kim S.B."/>
            <person name="Han K."/>
            <person name="Lee J."/>
            <person name="Park M."/>
            <person name="Lee H.A."/>
            <person name="Lee H.Y."/>
            <person name="Lee Y."/>
            <person name="Oh S."/>
            <person name="Lee J.H."/>
            <person name="Choi E."/>
            <person name="Choi E."/>
            <person name="Lee S.E."/>
            <person name="Jeon J."/>
            <person name="Kim H."/>
            <person name="Choi G."/>
            <person name="Song H."/>
            <person name="Lee J."/>
            <person name="Lee S.C."/>
            <person name="Kwon J.K."/>
            <person name="Lee H.Y."/>
            <person name="Koo N."/>
            <person name="Hong Y."/>
            <person name="Kim R.W."/>
            <person name="Kang W.H."/>
            <person name="Huh J.H."/>
            <person name="Kang B.C."/>
            <person name="Yang T.J."/>
            <person name="Lee Y.H."/>
            <person name="Bennetzen J.L."/>
            <person name="Choi D."/>
        </authorList>
    </citation>
    <scope>NUCLEOTIDE SEQUENCE [LARGE SCALE GENOMIC DNA]</scope>
    <source>
        <strain evidence="2">cv. CM334</strain>
    </source>
</reference>
<dbReference type="GO" id="GO:0043457">
    <property type="term" value="P:regulation of cellular respiration"/>
    <property type="evidence" value="ECO:0007669"/>
    <property type="project" value="InterPro"/>
</dbReference>
<comment type="caution">
    <text evidence="1">The sequence shown here is derived from an EMBL/GenBank/DDBJ whole genome shotgun (WGS) entry which is preliminary data.</text>
</comment>
<evidence type="ECO:0000313" key="1">
    <source>
        <dbReference type="EMBL" id="PHT89030.1"/>
    </source>
</evidence>
<dbReference type="AlphaFoldDB" id="A0A2G3A4A9"/>
<keyword evidence="2" id="KW-1185">Reference proteome</keyword>
<organism evidence="1 2">
    <name type="scientific">Capsicum annuum</name>
    <name type="common">Capsicum pepper</name>
    <dbReference type="NCBI Taxonomy" id="4072"/>
    <lineage>
        <taxon>Eukaryota</taxon>
        <taxon>Viridiplantae</taxon>
        <taxon>Streptophyta</taxon>
        <taxon>Embryophyta</taxon>
        <taxon>Tracheophyta</taxon>
        <taxon>Spermatophyta</taxon>
        <taxon>Magnoliopsida</taxon>
        <taxon>eudicotyledons</taxon>
        <taxon>Gunneridae</taxon>
        <taxon>Pentapetalae</taxon>
        <taxon>asterids</taxon>
        <taxon>lamiids</taxon>
        <taxon>Solanales</taxon>
        <taxon>Solanaceae</taxon>
        <taxon>Solanoideae</taxon>
        <taxon>Capsiceae</taxon>
        <taxon>Capsicum</taxon>
    </lineage>
</organism>
<dbReference type="PANTHER" id="PTHR47188:SF1">
    <property type="entry name" value="PROTEIN TAR1"/>
    <property type="match status" value="1"/>
</dbReference>
<evidence type="ECO:0000313" key="2">
    <source>
        <dbReference type="Proteomes" id="UP000222542"/>
    </source>
</evidence>
<gene>
    <name evidence="1" type="ORF">T459_04143</name>
</gene>
<dbReference type="EMBL" id="AYRZ02000002">
    <property type="protein sequence ID" value="PHT89030.1"/>
    <property type="molecule type" value="Genomic_DNA"/>
</dbReference>
<dbReference type="Proteomes" id="UP000222542">
    <property type="component" value="Unassembled WGS sequence"/>
</dbReference>
<protein>
    <submittedName>
        <fullName evidence="1">Uncharacterized protein</fullName>
    </submittedName>
</protein>